<comment type="caution">
    <text evidence="1">The sequence shown here is derived from an EMBL/GenBank/DDBJ whole genome shotgun (WGS) entry which is preliminary data.</text>
</comment>
<protein>
    <submittedName>
        <fullName evidence="1">Uncharacterized protein</fullName>
    </submittedName>
</protein>
<reference evidence="1 2" key="1">
    <citation type="journal article" date="2018" name="J. Allergy Clin. Immunol.">
        <title>High-quality assembly of Dermatophagoides pteronyssinus genome and transcriptome reveals a wide range of novel allergens.</title>
        <authorList>
            <person name="Liu X.Y."/>
            <person name="Yang K.Y."/>
            <person name="Wang M.Q."/>
            <person name="Kwok J.S."/>
            <person name="Zeng X."/>
            <person name="Yang Z."/>
            <person name="Xiao X.J."/>
            <person name="Lau C.P."/>
            <person name="Li Y."/>
            <person name="Huang Z.M."/>
            <person name="Ba J.G."/>
            <person name="Yim A.K."/>
            <person name="Ouyang C.Y."/>
            <person name="Ngai S.M."/>
            <person name="Chan T.F."/>
            <person name="Leung E.L."/>
            <person name="Liu L."/>
            <person name="Liu Z.G."/>
            <person name="Tsui S.K."/>
        </authorList>
    </citation>
    <scope>NUCLEOTIDE SEQUENCE [LARGE SCALE GENOMIC DNA]</scope>
    <source>
        <strain evidence="1">Derp</strain>
    </source>
</reference>
<dbReference type="EMBL" id="NJHN03000123">
    <property type="protein sequence ID" value="KAH9413077.1"/>
    <property type="molecule type" value="Genomic_DNA"/>
</dbReference>
<gene>
    <name evidence="1" type="ORF">DERP_006763</name>
</gene>
<keyword evidence="2" id="KW-1185">Reference proteome</keyword>
<evidence type="ECO:0000313" key="2">
    <source>
        <dbReference type="Proteomes" id="UP000887458"/>
    </source>
</evidence>
<organism evidence="1 2">
    <name type="scientific">Dermatophagoides pteronyssinus</name>
    <name type="common">European house dust mite</name>
    <dbReference type="NCBI Taxonomy" id="6956"/>
    <lineage>
        <taxon>Eukaryota</taxon>
        <taxon>Metazoa</taxon>
        <taxon>Ecdysozoa</taxon>
        <taxon>Arthropoda</taxon>
        <taxon>Chelicerata</taxon>
        <taxon>Arachnida</taxon>
        <taxon>Acari</taxon>
        <taxon>Acariformes</taxon>
        <taxon>Sarcoptiformes</taxon>
        <taxon>Astigmata</taxon>
        <taxon>Psoroptidia</taxon>
        <taxon>Analgoidea</taxon>
        <taxon>Pyroglyphidae</taxon>
        <taxon>Dermatophagoidinae</taxon>
        <taxon>Dermatophagoides</taxon>
    </lineage>
</organism>
<sequence>MKLGQSVGGYMDVMLLLFVCALTKLQVNQTSVIEEEDNRIFSGGKNKLCFLVSIPLLYLVTMIT</sequence>
<accession>A0ABQ8IRY1</accession>
<evidence type="ECO:0000313" key="1">
    <source>
        <dbReference type="EMBL" id="KAH9413077.1"/>
    </source>
</evidence>
<reference evidence="1 2" key="2">
    <citation type="journal article" date="2022" name="Mol. Biol. Evol.">
        <title>Comparative Genomics Reveals Insights into the Divergent Evolution of Astigmatic Mites and Household Pest Adaptations.</title>
        <authorList>
            <person name="Xiong Q."/>
            <person name="Wan A.T."/>
            <person name="Liu X."/>
            <person name="Fung C.S."/>
            <person name="Xiao X."/>
            <person name="Malainual N."/>
            <person name="Hou J."/>
            <person name="Wang L."/>
            <person name="Wang M."/>
            <person name="Yang K.Y."/>
            <person name="Cui Y."/>
            <person name="Leung E.L."/>
            <person name="Nong W."/>
            <person name="Shin S.K."/>
            <person name="Au S.W."/>
            <person name="Jeong K.Y."/>
            <person name="Chew F.T."/>
            <person name="Hui J.H."/>
            <person name="Leung T.F."/>
            <person name="Tungtrongchitr A."/>
            <person name="Zhong N."/>
            <person name="Liu Z."/>
            <person name="Tsui S.K."/>
        </authorList>
    </citation>
    <scope>NUCLEOTIDE SEQUENCE [LARGE SCALE GENOMIC DNA]</scope>
    <source>
        <strain evidence="1">Derp</strain>
    </source>
</reference>
<proteinExistence type="predicted"/>
<name>A0ABQ8IRY1_DERPT</name>
<dbReference type="Proteomes" id="UP000887458">
    <property type="component" value="Unassembled WGS sequence"/>
</dbReference>